<keyword evidence="2" id="KW-1133">Transmembrane helix</keyword>
<feature type="transmembrane region" description="Helical" evidence="2">
    <location>
        <begin position="223"/>
        <end position="244"/>
    </location>
</feature>
<comment type="caution">
    <text evidence="4">The sequence shown here is derived from an EMBL/GenBank/DDBJ whole genome shotgun (WGS) entry which is preliminary data.</text>
</comment>
<feature type="compositionally biased region" description="Low complexity" evidence="1">
    <location>
        <begin position="169"/>
        <end position="183"/>
    </location>
</feature>
<dbReference type="GeneID" id="87867643"/>
<feature type="compositionally biased region" description="Low complexity" evidence="1">
    <location>
        <begin position="67"/>
        <end position="78"/>
    </location>
</feature>
<feature type="compositionally biased region" description="Polar residues" evidence="1">
    <location>
        <begin position="141"/>
        <end position="150"/>
    </location>
</feature>
<feature type="compositionally biased region" description="Low complexity" evidence="1">
    <location>
        <begin position="89"/>
        <end position="125"/>
    </location>
</feature>
<dbReference type="EMBL" id="JAUEPP010000003">
    <property type="protein sequence ID" value="KAK3348150.1"/>
    <property type="molecule type" value="Genomic_DNA"/>
</dbReference>
<keyword evidence="2" id="KW-0812">Transmembrane</keyword>
<protein>
    <submittedName>
        <fullName evidence="4">Uncharacterized protein</fullName>
    </submittedName>
</protein>
<keyword evidence="5" id="KW-1185">Reference proteome</keyword>
<reference evidence="4" key="1">
    <citation type="journal article" date="2023" name="Mol. Phylogenet. Evol.">
        <title>Genome-scale phylogeny and comparative genomics of the fungal order Sordariales.</title>
        <authorList>
            <person name="Hensen N."/>
            <person name="Bonometti L."/>
            <person name="Westerberg I."/>
            <person name="Brannstrom I.O."/>
            <person name="Guillou S."/>
            <person name="Cros-Aarteil S."/>
            <person name="Calhoun S."/>
            <person name="Haridas S."/>
            <person name="Kuo A."/>
            <person name="Mondo S."/>
            <person name="Pangilinan J."/>
            <person name="Riley R."/>
            <person name="LaButti K."/>
            <person name="Andreopoulos B."/>
            <person name="Lipzen A."/>
            <person name="Chen C."/>
            <person name="Yan M."/>
            <person name="Daum C."/>
            <person name="Ng V."/>
            <person name="Clum A."/>
            <person name="Steindorff A."/>
            <person name="Ohm R.A."/>
            <person name="Martin F."/>
            <person name="Silar P."/>
            <person name="Natvig D.O."/>
            <person name="Lalanne C."/>
            <person name="Gautier V."/>
            <person name="Ament-Velasquez S.L."/>
            <person name="Kruys A."/>
            <person name="Hutchinson M.I."/>
            <person name="Powell A.J."/>
            <person name="Barry K."/>
            <person name="Miller A.N."/>
            <person name="Grigoriev I.V."/>
            <person name="Debuchy R."/>
            <person name="Gladieux P."/>
            <person name="Hiltunen Thoren M."/>
            <person name="Johannesson H."/>
        </authorList>
    </citation>
    <scope>NUCLEOTIDE SEQUENCE</scope>
    <source>
        <strain evidence="4">CBS 560.94</strain>
    </source>
</reference>
<proteinExistence type="predicted"/>
<feature type="region of interest" description="Disordered" evidence="1">
    <location>
        <begin position="67"/>
        <end position="153"/>
    </location>
</feature>
<name>A0AAE0JHU6_9PEZI</name>
<feature type="region of interest" description="Disordered" evidence="1">
    <location>
        <begin position="169"/>
        <end position="204"/>
    </location>
</feature>
<evidence type="ECO:0000313" key="4">
    <source>
        <dbReference type="EMBL" id="KAK3348150.1"/>
    </source>
</evidence>
<feature type="signal peptide" evidence="3">
    <location>
        <begin position="1"/>
        <end position="25"/>
    </location>
</feature>
<sequence length="245" mass="25841">MCFTRFIKHPLTAWLFGALVQAAFAEEAEDAVQPNTAVPILVPQVDPANTNVVTGIAVSYPAASTTPKSSTSSINSINSEEEYETEVPSLYTTTTTITTTSTKTGTETVESSVSRSLTSSSSLSLPPEANSAATVTKRAPDTTSTNSSGNKHFIPSAWRSYQSAHFNKSTATTKKTTTTSETEVGSNTHTPCSDFPILPPKDIDVGNKNDSWSDRETPSMMNVFGAAALAMVVQAGMVFGGGVAR</sequence>
<keyword evidence="3" id="KW-0732">Signal</keyword>
<reference evidence="4" key="2">
    <citation type="submission" date="2023-06" db="EMBL/GenBank/DDBJ databases">
        <authorList>
            <consortium name="Lawrence Berkeley National Laboratory"/>
            <person name="Haridas S."/>
            <person name="Hensen N."/>
            <person name="Bonometti L."/>
            <person name="Westerberg I."/>
            <person name="Brannstrom I.O."/>
            <person name="Guillou S."/>
            <person name="Cros-Aarteil S."/>
            <person name="Calhoun S."/>
            <person name="Kuo A."/>
            <person name="Mondo S."/>
            <person name="Pangilinan J."/>
            <person name="Riley R."/>
            <person name="Labutti K."/>
            <person name="Andreopoulos B."/>
            <person name="Lipzen A."/>
            <person name="Chen C."/>
            <person name="Yanf M."/>
            <person name="Daum C."/>
            <person name="Ng V."/>
            <person name="Clum A."/>
            <person name="Steindorff A."/>
            <person name="Ohm R."/>
            <person name="Martin F."/>
            <person name="Silar P."/>
            <person name="Natvig D."/>
            <person name="Lalanne C."/>
            <person name="Gautier V."/>
            <person name="Ament-Velasquez S.L."/>
            <person name="Kruys A."/>
            <person name="Hutchinson M.I."/>
            <person name="Powell A.J."/>
            <person name="Barry K."/>
            <person name="Miller A.N."/>
            <person name="Grigoriev I.V."/>
            <person name="Debuchy R."/>
            <person name="Gladieux P."/>
            <person name="Thoren M.H."/>
            <person name="Johannesson H."/>
        </authorList>
    </citation>
    <scope>NUCLEOTIDE SEQUENCE</scope>
    <source>
        <strain evidence="4">CBS 560.94</strain>
    </source>
</reference>
<evidence type="ECO:0000256" key="2">
    <source>
        <dbReference type="SAM" id="Phobius"/>
    </source>
</evidence>
<gene>
    <name evidence="4" type="ORF">B0H65DRAFT_571752</name>
</gene>
<evidence type="ECO:0000256" key="1">
    <source>
        <dbReference type="SAM" id="MobiDB-lite"/>
    </source>
</evidence>
<evidence type="ECO:0000256" key="3">
    <source>
        <dbReference type="SAM" id="SignalP"/>
    </source>
</evidence>
<dbReference type="Proteomes" id="UP001278500">
    <property type="component" value="Unassembled WGS sequence"/>
</dbReference>
<organism evidence="4 5">
    <name type="scientific">Neurospora tetraspora</name>
    <dbReference type="NCBI Taxonomy" id="94610"/>
    <lineage>
        <taxon>Eukaryota</taxon>
        <taxon>Fungi</taxon>
        <taxon>Dikarya</taxon>
        <taxon>Ascomycota</taxon>
        <taxon>Pezizomycotina</taxon>
        <taxon>Sordariomycetes</taxon>
        <taxon>Sordariomycetidae</taxon>
        <taxon>Sordariales</taxon>
        <taxon>Sordariaceae</taxon>
        <taxon>Neurospora</taxon>
    </lineage>
</organism>
<dbReference type="AlphaFoldDB" id="A0AAE0JHU6"/>
<accession>A0AAE0JHU6</accession>
<feature type="chain" id="PRO_5042025434" evidence="3">
    <location>
        <begin position="26"/>
        <end position="245"/>
    </location>
</feature>
<dbReference type="RefSeq" id="XP_062683232.1">
    <property type="nucleotide sequence ID" value="XM_062830489.1"/>
</dbReference>
<evidence type="ECO:0000313" key="5">
    <source>
        <dbReference type="Proteomes" id="UP001278500"/>
    </source>
</evidence>
<keyword evidence="2" id="KW-0472">Membrane</keyword>